<dbReference type="EMBL" id="EQ973983">
    <property type="protein sequence ID" value="EEF36274.1"/>
    <property type="molecule type" value="Genomic_DNA"/>
</dbReference>
<evidence type="ECO:0000256" key="2">
    <source>
        <dbReference type="PROSITE-ProRule" id="PRU00708"/>
    </source>
</evidence>
<dbReference type="GO" id="GO:0003723">
    <property type="term" value="F:RNA binding"/>
    <property type="evidence" value="ECO:0007669"/>
    <property type="project" value="InterPro"/>
</dbReference>
<evidence type="ECO:0000313" key="3">
    <source>
        <dbReference type="EMBL" id="EEF36274.1"/>
    </source>
</evidence>
<dbReference type="STRING" id="3988.B9SJB1"/>
<proteinExistence type="predicted"/>
<feature type="repeat" description="PPR" evidence="2">
    <location>
        <begin position="424"/>
        <end position="458"/>
    </location>
</feature>
<dbReference type="InParanoid" id="B9SJB1"/>
<dbReference type="FunCoup" id="B9SJB1">
    <property type="interactions" value="12"/>
</dbReference>
<reference evidence="4" key="1">
    <citation type="journal article" date="2010" name="Nat. Biotechnol.">
        <title>Draft genome sequence of the oilseed species Ricinus communis.</title>
        <authorList>
            <person name="Chan A.P."/>
            <person name="Crabtree J."/>
            <person name="Zhao Q."/>
            <person name="Lorenzi H."/>
            <person name="Orvis J."/>
            <person name="Puiu D."/>
            <person name="Melake-Berhan A."/>
            <person name="Jones K.M."/>
            <person name="Redman J."/>
            <person name="Chen G."/>
            <person name="Cahoon E.B."/>
            <person name="Gedil M."/>
            <person name="Stanke M."/>
            <person name="Haas B.J."/>
            <person name="Wortman J.R."/>
            <person name="Fraser-Liggett C.M."/>
            <person name="Ravel J."/>
            <person name="Rabinowicz P.D."/>
        </authorList>
    </citation>
    <scope>NUCLEOTIDE SEQUENCE [LARGE SCALE GENOMIC DNA]</scope>
    <source>
        <strain evidence="4">cv. Hale</strain>
    </source>
</reference>
<dbReference type="InterPro" id="IPR011990">
    <property type="entry name" value="TPR-like_helical_dom_sf"/>
</dbReference>
<dbReference type="FunFam" id="1.25.40.10:FF:000073">
    <property type="entry name" value="Pentatricopeptide repeat-containing protein chloroplastic"/>
    <property type="match status" value="1"/>
</dbReference>
<evidence type="ECO:0000256" key="1">
    <source>
        <dbReference type="ARBA" id="ARBA00022737"/>
    </source>
</evidence>
<feature type="repeat" description="PPR" evidence="2">
    <location>
        <begin position="223"/>
        <end position="257"/>
    </location>
</feature>
<dbReference type="NCBIfam" id="TIGR00756">
    <property type="entry name" value="PPR"/>
    <property type="match status" value="5"/>
</dbReference>
<feature type="repeat" description="PPR" evidence="2">
    <location>
        <begin position="122"/>
        <end position="156"/>
    </location>
</feature>
<name>B9SJB1_RICCO</name>
<dbReference type="Pfam" id="PF01535">
    <property type="entry name" value="PPR"/>
    <property type="match status" value="1"/>
</dbReference>
<dbReference type="Pfam" id="PF13041">
    <property type="entry name" value="PPR_2"/>
    <property type="match status" value="4"/>
</dbReference>
<dbReference type="PANTHER" id="PTHR24015">
    <property type="entry name" value="OS07G0578800 PROTEIN-RELATED"/>
    <property type="match status" value="1"/>
</dbReference>
<feature type="repeat" description="PPR" evidence="2">
    <location>
        <begin position="321"/>
        <end position="355"/>
    </location>
</feature>
<dbReference type="AlphaFoldDB" id="B9SJB1"/>
<dbReference type="PROSITE" id="PS51375">
    <property type="entry name" value="PPR"/>
    <property type="match status" value="4"/>
</dbReference>
<dbReference type="PANTHER" id="PTHR24015:SF548">
    <property type="entry name" value="OS08G0340900 PROTEIN"/>
    <property type="match status" value="1"/>
</dbReference>
<accession>B9SJB1</accession>
<dbReference type="eggNOG" id="KOG4197">
    <property type="taxonomic scope" value="Eukaryota"/>
</dbReference>
<protein>
    <submittedName>
        <fullName evidence="3">Pentatricopeptide repeat-containing protein, putative</fullName>
    </submittedName>
</protein>
<organism evidence="3 4">
    <name type="scientific">Ricinus communis</name>
    <name type="common">Castor bean</name>
    <dbReference type="NCBI Taxonomy" id="3988"/>
    <lineage>
        <taxon>Eukaryota</taxon>
        <taxon>Viridiplantae</taxon>
        <taxon>Streptophyta</taxon>
        <taxon>Embryophyta</taxon>
        <taxon>Tracheophyta</taxon>
        <taxon>Spermatophyta</taxon>
        <taxon>Magnoliopsida</taxon>
        <taxon>eudicotyledons</taxon>
        <taxon>Gunneridae</taxon>
        <taxon>Pentapetalae</taxon>
        <taxon>rosids</taxon>
        <taxon>fabids</taxon>
        <taxon>Malpighiales</taxon>
        <taxon>Euphorbiaceae</taxon>
        <taxon>Acalyphoideae</taxon>
        <taxon>Acalypheae</taxon>
        <taxon>Ricinus</taxon>
    </lineage>
</organism>
<dbReference type="InterPro" id="IPR046960">
    <property type="entry name" value="PPR_At4g14850-like_plant"/>
</dbReference>
<keyword evidence="1" id="KW-0677">Repeat</keyword>
<gene>
    <name evidence="3" type="ORF">RCOM_0524480</name>
</gene>
<evidence type="ECO:0000313" key="4">
    <source>
        <dbReference type="Proteomes" id="UP000008311"/>
    </source>
</evidence>
<dbReference type="InterPro" id="IPR002885">
    <property type="entry name" value="PPR_rpt"/>
</dbReference>
<dbReference type="FunFam" id="1.25.40.10:FF:000436">
    <property type="entry name" value="Pentatricopeptide repeat-containing protein At5g39350 family"/>
    <property type="match status" value="1"/>
</dbReference>
<keyword evidence="4" id="KW-1185">Reference proteome</keyword>
<dbReference type="GO" id="GO:0009451">
    <property type="term" value="P:RNA modification"/>
    <property type="evidence" value="ECO:0000318"/>
    <property type="project" value="GO_Central"/>
</dbReference>
<dbReference type="Proteomes" id="UP000008311">
    <property type="component" value="Unassembled WGS sequence"/>
</dbReference>
<dbReference type="Gene3D" id="1.25.40.10">
    <property type="entry name" value="Tetratricopeptide repeat domain"/>
    <property type="match status" value="4"/>
</dbReference>
<sequence>MNGAKRTQYLSLLKHFAATKSLTETKQLHAHTITASLLEPTSAHLQSGLARSYMHCGKLYFDALKVYSEMLRSGYCFPDNYTYPVVIKACSELGLIELGKMIHGQTVKEAAERIFDVMKERSVISWNIMINGYFKNGCAEKALMVFNQMVDLGVEIDCASVVSVLPACGHLKELEMGRRVHATVEDKDLGNKIAARNALIDMYAKCGSMAEARLVFDGMDERDVISWTSMINGYILNGDEKSALTLFRTMQMERIIPSSVTIASVLSACINLKDGRCFHGWTMRQNLDSEIIVETSLIDMYAKCNRVDLSYGVLRRTSGERTAPWNAMLSGCIHNDLATEAITLFKQMLLKKVEPDGATFNSLLPAYAILADLLPAKNIHCYLKKTGFLSGLEVATCLIDIYSKCGSLESAHRIFNAIPIGVRDIFAWSVIISGYGMHGHGETAVSLFRQMVQSGVRPNEVTFTSILHACSHAGLVDEDCASPYERVDVKHHHALEPLVKVT</sequence>